<dbReference type="InParanoid" id="A0A0R0IFN4"/>
<dbReference type="Gramene" id="KRH38921">
    <property type="protein sequence ID" value="KRH38921"/>
    <property type="gene ID" value="GLYMA_09G166700"/>
</dbReference>
<dbReference type="AlphaFoldDB" id="A0A0R0IFN4"/>
<evidence type="ECO:0000313" key="2">
    <source>
        <dbReference type="EnsemblPlants" id="KRH38921"/>
    </source>
</evidence>
<sequence length="37" mass="4292">MHITTGWRMIDSNFGSQKKICVAKPISLQKKIKKFVE</sequence>
<dbReference type="EMBL" id="CM000842">
    <property type="protein sequence ID" value="KRH38921.1"/>
    <property type="molecule type" value="Genomic_DNA"/>
</dbReference>
<evidence type="ECO:0000313" key="1">
    <source>
        <dbReference type="EMBL" id="KRH38921.1"/>
    </source>
</evidence>
<dbReference type="Proteomes" id="UP000008827">
    <property type="component" value="Chromosome 9"/>
</dbReference>
<protein>
    <submittedName>
        <fullName evidence="1 2">Uncharacterized protein</fullName>
    </submittedName>
</protein>
<proteinExistence type="predicted"/>
<gene>
    <name evidence="1" type="ORF">GLYMA_09G166700</name>
</gene>
<keyword evidence="3" id="KW-1185">Reference proteome</keyword>
<reference evidence="2" key="2">
    <citation type="submission" date="2018-02" db="UniProtKB">
        <authorList>
            <consortium name="EnsemblPlants"/>
        </authorList>
    </citation>
    <scope>IDENTIFICATION</scope>
    <source>
        <strain evidence="2">Williams 82</strain>
    </source>
</reference>
<reference evidence="1" key="3">
    <citation type="submission" date="2018-07" db="EMBL/GenBank/DDBJ databases">
        <title>WGS assembly of Glycine max.</title>
        <authorList>
            <person name="Schmutz J."/>
            <person name="Cannon S."/>
            <person name="Schlueter J."/>
            <person name="Ma J."/>
            <person name="Mitros T."/>
            <person name="Nelson W."/>
            <person name="Hyten D."/>
            <person name="Song Q."/>
            <person name="Thelen J."/>
            <person name="Cheng J."/>
            <person name="Xu D."/>
            <person name="Hellsten U."/>
            <person name="May G."/>
            <person name="Yu Y."/>
            <person name="Sakurai T."/>
            <person name="Umezawa T."/>
            <person name="Bhattacharyya M."/>
            <person name="Sandhu D."/>
            <person name="Valliyodan B."/>
            <person name="Lindquist E."/>
            <person name="Peto M."/>
            <person name="Grant D."/>
            <person name="Shu S."/>
            <person name="Goodstein D."/>
            <person name="Barry K."/>
            <person name="Futrell-Griggs M."/>
            <person name="Abernathy B."/>
            <person name="Du J."/>
            <person name="Tian Z."/>
            <person name="Zhu L."/>
            <person name="Gill N."/>
            <person name="Joshi T."/>
            <person name="Libault M."/>
            <person name="Sethuraman A."/>
            <person name="Zhang X."/>
            <person name="Shinozaki K."/>
            <person name="Nguyen H."/>
            <person name="Wing R."/>
            <person name="Cregan P."/>
            <person name="Specht J."/>
            <person name="Grimwood J."/>
            <person name="Rokhsar D."/>
            <person name="Stacey G."/>
            <person name="Shoemaker R."/>
            <person name="Jackson S."/>
        </authorList>
    </citation>
    <scope>NUCLEOTIDE SEQUENCE</scope>
    <source>
        <tissue evidence="1">Callus</tissue>
    </source>
</reference>
<reference evidence="1 2" key="1">
    <citation type="journal article" date="2010" name="Nature">
        <title>Genome sequence of the palaeopolyploid soybean.</title>
        <authorList>
            <person name="Schmutz J."/>
            <person name="Cannon S.B."/>
            <person name="Schlueter J."/>
            <person name="Ma J."/>
            <person name="Mitros T."/>
            <person name="Nelson W."/>
            <person name="Hyten D.L."/>
            <person name="Song Q."/>
            <person name="Thelen J.J."/>
            <person name="Cheng J."/>
            <person name="Xu D."/>
            <person name="Hellsten U."/>
            <person name="May G.D."/>
            <person name="Yu Y."/>
            <person name="Sakurai T."/>
            <person name="Umezawa T."/>
            <person name="Bhattacharyya M.K."/>
            <person name="Sandhu D."/>
            <person name="Valliyodan B."/>
            <person name="Lindquist E."/>
            <person name="Peto M."/>
            <person name="Grant D."/>
            <person name="Shu S."/>
            <person name="Goodstein D."/>
            <person name="Barry K."/>
            <person name="Futrell-Griggs M."/>
            <person name="Abernathy B."/>
            <person name="Du J."/>
            <person name="Tian Z."/>
            <person name="Zhu L."/>
            <person name="Gill N."/>
            <person name="Joshi T."/>
            <person name="Libault M."/>
            <person name="Sethuraman A."/>
            <person name="Zhang X.-C."/>
            <person name="Shinozaki K."/>
            <person name="Nguyen H.T."/>
            <person name="Wing R.A."/>
            <person name="Cregan P."/>
            <person name="Specht J."/>
            <person name="Grimwood J."/>
            <person name="Rokhsar D."/>
            <person name="Stacey G."/>
            <person name="Shoemaker R.C."/>
            <person name="Jackson S.A."/>
        </authorList>
    </citation>
    <scope>NUCLEOTIDE SEQUENCE [LARGE SCALE GENOMIC DNA]</scope>
    <source>
        <strain evidence="2">cv. Williams 82</strain>
        <tissue evidence="1">Callus</tissue>
    </source>
</reference>
<organism evidence="1">
    <name type="scientific">Glycine max</name>
    <name type="common">Soybean</name>
    <name type="synonym">Glycine hispida</name>
    <dbReference type="NCBI Taxonomy" id="3847"/>
    <lineage>
        <taxon>Eukaryota</taxon>
        <taxon>Viridiplantae</taxon>
        <taxon>Streptophyta</taxon>
        <taxon>Embryophyta</taxon>
        <taxon>Tracheophyta</taxon>
        <taxon>Spermatophyta</taxon>
        <taxon>Magnoliopsida</taxon>
        <taxon>eudicotyledons</taxon>
        <taxon>Gunneridae</taxon>
        <taxon>Pentapetalae</taxon>
        <taxon>rosids</taxon>
        <taxon>fabids</taxon>
        <taxon>Fabales</taxon>
        <taxon>Fabaceae</taxon>
        <taxon>Papilionoideae</taxon>
        <taxon>50 kb inversion clade</taxon>
        <taxon>NPAAA clade</taxon>
        <taxon>indigoferoid/millettioid clade</taxon>
        <taxon>Phaseoleae</taxon>
        <taxon>Glycine</taxon>
        <taxon>Glycine subgen. Soja</taxon>
    </lineage>
</organism>
<evidence type="ECO:0000313" key="3">
    <source>
        <dbReference type="Proteomes" id="UP000008827"/>
    </source>
</evidence>
<name>A0A0R0IFN4_SOYBN</name>
<accession>A0A0R0IFN4</accession>
<dbReference type="EnsemblPlants" id="KRH38921">
    <property type="protein sequence ID" value="KRH38921"/>
    <property type="gene ID" value="GLYMA_09G166700"/>
</dbReference>